<evidence type="ECO:0000313" key="5">
    <source>
        <dbReference type="Proteomes" id="UP001516023"/>
    </source>
</evidence>
<feature type="region of interest" description="Disordered" evidence="2">
    <location>
        <begin position="560"/>
        <end position="589"/>
    </location>
</feature>
<protein>
    <submittedName>
        <fullName evidence="4">Uncharacterized protein</fullName>
    </submittedName>
</protein>
<dbReference type="AlphaFoldDB" id="A0ABD3Q204"/>
<proteinExistence type="predicted"/>
<keyword evidence="3" id="KW-0812">Transmembrane</keyword>
<feature type="coiled-coil region" evidence="1">
    <location>
        <begin position="251"/>
        <end position="359"/>
    </location>
</feature>
<dbReference type="Proteomes" id="UP001516023">
    <property type="component" value="Unassembled WGS sequence"/>
</dbReference>
<dbReference type="EMBL" id="JABMIG020000082">
    <property type="protein sequence ID" value="KAL3794283.1"/>
    <property type="molecule type" value="Genomic_DNA"/>
</dbReference>
<feature type="compositionally biased region" description="Polar residues" evidence="2">
    <location>
        <begin position="29"/>
        <end position="39"/>
    </location>
</feature>
<organism evidence="4 5">
    <name type="scientific">Cyclotella cryptica</name>
    <dbReference type="NCBI Taxonomy" id="29204"/>
    <lineage>
        <taxon>Eukaryota</taxon>
        <taxon>Sar</taxon>
        <taxon>Stramenopiles</taxon>
        <taxon>Ochrophyta</taxon>
        <taxon>Bacillariophyta</taxon>
        <taxon>Coscinodiscophyceae</taxon>
        <taxon>Thalassiosirophycidae</taxon>
        <taxon>Stephanodiscales</taxon>
        <taxon>Stephanodiscaceae</taxon>
        <taxon>Cyclotella</taxon>
    </lineage>
</organism>
<gene>
    <name evidence="4" type="ORF">HJC23_012408</name>
</gene>
<feature type="transmembrane region" description="Helical" evidence="3">
    <location>
        <begin position="204"/>
        <end position="225"/>
    </location>
</feature>
<keyword evidence="3" id="KW-0472">Membrane</keyword>
<accession>A0ABD3Q204</accession>
<name>A0ABD3Q204_9STRA</name>
<evidence type="ECO:0000256" key="3">
    <source>
        <dbReference type="SAM" id="Phobius"/>
    </source>
</evidence>
<feature type="compositionally biased region" description="Polar residues" evidence="2">
    <location>
        <begin position="577"/>
        <end position="586"/>
    </location>
</feature>
<feature type="compositionally biased region" description="Basic and acidic residues" evidence="2">
    <location>
        <begin position="560"/>
        <end position="576"/>
    </location>
</feature>
<feature type="compositionally biased region" description="Basic and acidic residues" evidence="2">
    <location>
        <begin position="136"/>
        <end position="149"/>
    </location>
</feature>
<evidence type="ECO:0000256" key="2">
    <source>
        <dbReference type="SAM" id="MobiDB-lite"/>
    </source>
</evidence>
<keyword evidence="1" id="KW-0175">Coiled coil</keyword>
<comment type="caution">
    <text evidence="4">The sequence shown here is derived from an EMBL/GenBank/DDBJ whole genome shotgun (WGS) entry which is preliminary data.</text>
</comment>
<keyword evidence="5" id="KW-1185">Reference proteome</keyword>
<evidence type="ECO:0000256" key="1">
    <source>
        <dbReference type="SAM" id="Coils"/>
    </source>
</evidence>
<feature type="compositionally biased region" description="Basic and acidic residues" evidence="2">
    <location>
        <begin position="174"/>
        <end position="187"/>
    </location>
</feature>
<reference evidence="4 5" key="1">
    <citation type="journal article" date="2020" name="G3 (Bethesda)">
        <title>Improved Reference Genome for Cyclotella cryptica CCMP332, a Model for Cell Wall Morphogenesis, Salinity Adaptation, and Lipid Production in Diatoms (Bacillariophyta).</title>
        <authorList>
            <person name="Roberts W.R."/>
            <person name="Downey K.M."/>
            <person name="Ruck E.C."/>
            <person name="Traller J.C."/>
            <person name="Alverson A.J."/>
        </authorList>
    </citation>
    <scope>NUCLEOTIDE SEQUENCE [LARGE SCALE GENOMIC DNA]</scope>
    <source>
        <strain evidence="4 5">CCMP332</strain>
    </source>
</reference>
<sequence length="649" mass="74177">MPSSPPVNQQRKRRRGIDAPADSDVPNYDDQSLSPSINGDGSKKRVRRRGIAEGDHSPMRQSETSTHVKENEEGRKHAGSEGQNGHYAQARTSSCDRPRSHVQSLVQTTTARAANTVRRESSSASQVSLSLLHNGRLKDSGIKYSRKDPSSASDESSPSDAVADSNNHWNGTTRSDRENDDFMHRDSSLSFEPKTRRSRMKSMILVYLITTAFAIVILSSVLHAVDFQHKLITLETDAIHQSATDKYRTLLEERNRLLHHYQDRVQTMERQLKLSQQTNAQLNRDMAHMKDEHTNQMKEYTNIFKQHESDLNEAIDRIKVLRGNREDKSSALDMAWLRMDELMEENNELSHHLNEAKKHQLFVARDRELIYTMESLTHQLTAVSDEKDNLTVMVGELSERLMQVSSEYEQMEFDHNQMMAMFFAPILSYVLGLQQTSEQQHAIILELTSLVHSLHTSLELTQSVSQVQFSESQHAVDAIAVAAGEFASQQAQRYEMERSTYMEQMEHRLTRMEDEALGAVLAVAEAAGKLEYERKTEEETRWRSYVSEVEKTLDGIGRRTERDLLSHGDTTDKLTENDSNQVSNGGSDAWESEYDIADELQGIIETSVLRAAISRRIEEGIASLRKYIHPYNYLRDKRDLYPWESTSEE</sequence>
<feature type="compositionally biased region" description="Basic and acidic residues" evidence="2">
    <location>
        <begin position="66"/>
        <end position="79"/>
    </location>
</feature>
<feature type="compositionally biased region" description="Low complexity" evidence="2">
    <location>
        <begin position="108"/>
        <end position="132"/>
    </location>
</feature>
<feature type="compositionally biased region" description="Low complexity" evidence="2">
    <location>
        <begin position="150"/>
        <end position="165"/>
    </location>
</feature>
<evidence type="ECO:0000313" key="4">
    <source>
        <dbReference type="EMBL" id="KAL3794283.1"/>
    </source>
</evidence>
<keyword evidence="3" id="KW-1133">Transmembrane helix</keyword>
<feature type="region of interest" description="Disordered" evidence="2">
    <location>
        <begin position="1"/>
        <end position="194"/>
    </location>
</feature>